<dbReference type="Pfam" id="PF00701">
    <property type="entry name" value="DHDPS"/>
    <property type="match status" value="1"/>
</dbReference>
<dbReference type="GO" id="GO:0008675">
    <property type="term" value="F:2-dehydro-3-deoxy-phosphogluconate aldolase activity"/>
    <property type="evidence" value="ECO:0007669"/>
    <property type="project" value="UniProtKB-ARBA"/>
</dbReference>
<evidence type="ECO:0000256" key="4">
    <source>
        <dbReference type="PIRSR" id="PIRSR001365-2"/>
    </source>
</evidence>
<dbReference type="PRINTS" id="PR00146">
    <property type="entry name" value="DHPICSNTHASE"/>
</dbReference>
<sequence>MNLRDELRGITPPLVTPFEEDGTTVDEEAFGTLIEFLVERGVDGLFPCGTTGEFASLTADERRRLHELAVEYADGSVPVLAGAGATTVEETLGHVETAAAVGADAAVVVPPYFHTASDPAGNMRFFEAVADESPLPLLLYNIPSCTGRPIGLETVESIAARENVIGMKDSSGDLQYFLSALRRTPDDFLLLQGFDTLLLASLRMGGDGGVNALSNVVPERHLELFEAADEERGRTIQNAIAPLFESCAEYGFAPSTKVALSSRDVVSAETVRPPLVSVPDEGRDAIDSQLDELLEA</sequence>
<dbReference type="EMBL" id="REFZ01000003">
    <property type="protein sequence ID" value="RQH01883.1"/>
    <property type="molecule type" value="Genomic_DNA"/>
</dbReference>
<gene>
    <name evidence="5" type="ORF">EA472_06140</name>
</gene>
<dbReference type="GO" id="GO:0019262">
    <property type="term" value="P:N-acetylneuraminate catabolic process"/>
    <property type="evidence" value="ECO:0007669"/>
    <property type="project" value="TreeGrafter"/>
</dbReference>
<dbReference type="SUPFAM" id="SSF51569">
    <property type="entry name" value="Aldolase"/>
    <property type="match status" value="1"/>
</dbReference>
<feature type="active site" description="Proton donor/acceptor" evidence="3">
    <location>
        <position position="140"/>
    </location>
</feature>
<accession>A0A3N6NQ31</accession>
<dbReference type="PROSITE" id="PS00666">
    <property type="entry name" value="DHDPS_2"/>
    <property type="match status" value="1"/>
</dbReference>
<dbReference type="PIRSF" id="PIRSF001365">
    <property type="entry name" value="DHDPS"/>
    <property type="match status" value="1"/>
</dbReference>
<dbReference type="PANTHER" id="PTHR42849">
    <property type="entry name" value="N-ACETYLNEURAMINATE LYASE"/>
    <property type="match status" value="1"/>
</dbReference>
<protein>
    <submittedName>
        <fullName evidence="5">Dihydrodipicolinate synthase family protein</fullName>
    </submittedName>
</protein>
<dbReference type="InterPro" id="IPR020624">
    <property type="entry name" value="Schiff_base-form_aldolases_CS"/>
</dbReference>
<dbReference type="OrthoDB" id="350860at2157"/>
<evidence type="ECO:0000256" key="1">
    <source>
        <dbReference type="ARBA" id="ARBA00023239"/>
    </source>
</evidence>
<evidence type="ECO:0000313" key="5">
    <source>
        <dbReference type="EMBL" id="RQH01883.1"/>
    </source>
</evidence>
<dbReference type="InterPro" id="IPR020625">
    <property type="entry name" value="Schiff_base-form_aldolases_AS"/>
</dbReference>
<dbReference type="CDD" id="cd00408">
    <property type="entry name" value="DHDPS-like"/>
    <property type="match status" value="1"/>
</dbReference>
<dbReference type="Proteomes" id="UP000281431">
    <property type="component" value="Unassembled WGS sequence"/>
</dbReference>
<dbReference type="AlphaFoldDB" id="A0A3N6NQ31"/>
<dbReference type="InterPro" id="IPR002220">
    <property type="entry name" value="DapA-like"/>
</dbReference>
<keyword evidence="2" id="KW-0704">Schiff base</keyword>
<name>A0A3N6NQ31_NATCH</name>
<feature type="binding site" evidence="4">
    <location>
        <position position="51"/>
    </location>
    <ligand>
        <name>pyruvate</name>
        <dbReference type="ChEBI" id="CHEBI:15361"/>
    </ligand>
</feature>
<dbReference type="InterPro" id="IPR013785">
    <property type="entry name" value="Aldolase_TIM"/>
</dbReference>
<evidence type="ECO:0000256" key="2">
    <source>
        <dbReference type="ARBA" id="ARBA00023270"/>
    </source>
</evidence>
<evidence type="ECO:0000313" key="6">
    <source>
        <dbReference type="Proteomes" id="UP000281431"/>
    </source>
</evidence>
<dbReference type="Gene3D" id="3.20.20.70">
    <property type="entry name" value="Aldolase class I"/>
    <property type="match status" value="1"/>
</dbReference>
<proteinExistence type="predicted"/>
<keyword evidence="1" id="KW-0456">Lyase</keyword>
<organism evidence="5 6">
    <name type="scientific">Natrarchaeobius chitinivorans</name>
    <dbReference type="NCBI Taxonomy" id="1679083"/>
    <lineage>
        <taxon>Archaea</taxon>
        <taxon>Methanobacteriati</taxon>
        <taxon>Methanobacteriota</taxon>
        <taxon>Stenosarchaea group</taxon>
        <taxon>Halobacteria</taxon>
        <taxon>Halobacteriales</taxon>
        <taxon>Natrialbaceae</taxon>
        <taxon>Natrarchaeobius</taxon>
    </lineage>
</organism>
<dbReference type="SMART" id="SM01130">
    <property type="entry name" value="DHDPS"/>
    <property type="match status" value="1"/>
</dbReference>
<evidence type="ECO:0000256" key="3">
    <source>
        <dbReference type="PIRSR" id="PIRSR001365-1"/>
    </source>
</evidence>
<dbReference type="GO" id="GO:0005829">
    <property type="term" value="C:cytosol"/>
    <property type="evidence" value="ECO:0007669"/>
    <property type="project" value="TreeGrafter"/>
</dbReference>
<dbReference type="PROSITE" id="PS00665">
    <property type="entry name" value="DHDPS_1"/>
    <property type="match status" value="1"/>
</dbReference>
<dbReference type="PANTHER" id="PTHR42849:SF1">
    <property type="entry name" value="N-ACETYLNEURAMINATE LYASE"/>
    <property type="match status" value="1"/>
</dbReference>
<feature type="active site" description="Schiff-base intermediate with substrate" evidence="3">
    <location>
        <position position="168"/>
    </location>
</feature>
<reference evidence="5 6" key="1">
    <citation type="submission" date="2018-10" db="EMBL/GenBank/DDBJ databases">
        <title>Natrarchaeobius chitinivorans gen. nov., sp. nov., and Natrarchaeobius haloalkaliphilus sp. nov., alkaliphilic, chitin-utilizing haloarchaea from hypersaline alkaline lakes.</title>
        <authorList>
            <person name="Sorokin D.Y."/>
            <person name="Elcheninov A.G."/>
            <person name="Kostrikina N.A."/>
            <person name="Bale N.J."/>
            <person name="Sinninghe Damste J.S."/>
            <person name="Khijniak T.V."/>
            <person name="Kublanov I.V."/>
            <person name="Toshchakov S.V."/>
        </authorList>
    </citation>
    <scope>NUCLEOTIDE SEQUENCE [LARGE SCALE GENOMIC DNA]</scope>
    <source>
        <strain evidence="5 6">AArcht7</strain>
    </source>
</reference>
<dbReference type="GO" id="GO:0008747">
    <property type="term" value="F:N-acetylneuraminate lyase activity"/>
    <property type="evidence" value="ECO:0007669"/>
    <property type="project" value="TreeGrafter"/>
</dbReference>
<comment type="caution">
    <text evidence="5">The sequence shown here is derived from an EMBL/GenBank/DDBJ whole genome shotgun (WGS) entry which is preliminary data.</text>
</comment>
<feature type="binding site" evidence="4">
    <location>
        <position position="210"/>
    </location>
    <ligand>
        <name>pyruvate</name>
        <dbReference type="ChEBI" id="CHEBI:15361"/>
    </ligand>
</feature>
<keyword evidence="6" id="KW-1185">Reference proteome</keyword>